<keyword evidence="2" id="KW-1185">Reference proteome</keyword>
<proteinExistence type="predicted"/>
<comment type="caution">
    <text evidence="1">The sequence shown here is derived from an EMBL/GenBank/DDBJ whole genome shotgun (WGS) entry which is preliminary data.</text>
</comment>
<accession>A0A369KFD0</accession>
<dbReference type="EMBL" id="LUEZ02000005">
    <property type="protein sequence ID" value="RDB30483.1"/>
    <property type="molecule type" value="Genomic_DNA"/>
</dbReference>
<dbReference type="InParanoid" id="A0A369KFD0"/>
<name>A0A369KFD0_HYPMA</name>
<protein>
    <submittedName>
        <fullName evidence="1">Uncharacterized protein</fullName>
    </submittedName>
</protein>
<evidence type="ECO:0000313" key="2">
    <source>
        <dbReference type="Proteomes" id="UP000076154"/>
    </source>
</evidence>
<dbReference type="Proteomes" id="UP000076154">
    <property type="component" value="Unassembled WGS sequence"/>
</dbReference>
<sequence>LHAVCVSVL</sequence>
<evidence type="ECO:0000313" key="1">
    <source>
        <dbReference type="EMBL" id="RDB30483.1"/>
    </source>
</evidence>
<feature type="non-terminal residue" evidence="1">
    <location>
        <position position="1"/>
    </location>
</feature>
<gene>
    <name evidence="1" type="ORF">Hypma_007125</name>
</gene>
<organism evidence="1 2">
    <name type="scientific">Hypsizygus marmoreus</name>
    <name type="common">White beech mushroom</name>
    <name type="synonym">Agaricus marmoreus</name>
    <dbReference type="NCBI Taxonomy" id="39966"/>
    <lineage>
        <taxon>Eukaryota</taxon>
        <taxon>Fungi</taxon>
        <taxon>Dikarya</taxon>
        <taxon>Basidiomycota</taxon>
        <taxon>Agaricomycotina</taxon>
        <taxon>Agaricomycetes</taxon>
        <taxon>Agaricomycetidae</taxon>
        <taxon>Agaricales</taxon>
        <taxon>Tricholomatineae</taxon>
        <taxon>Lyophyllaceae</taxon>
        <taxon>Hypsizygus</taxon>
    </lineage>
</organism>
<reference evidence="1" key="1">
    <citation type="submission" date="2018-04" db="EMBL/GenBank/DDBJ databases">
        <title>Whole genome sequencing of Hypsizygus marmoreus.</title>
        <authorList>
            <person name="Choi I.-G."/>
            <person name="Min B."/>
            <person name="Kim J.-G."/>
            <person name="Kim S."/>
            <person name="Oh Y.-L."/>
            <person name="Kong W.-S."/>
            <person name="Park H."/>
            <person name="Jeong J."/>
            <person name="Song E.-S."/>
        </authorList>
    </citation>
    <scope>NUCLEOTIDE SEQUENCE [LARGE SCALE GENOMIC DNA]</scope>
    <source>
        <strain evidence="1">51987-8</strain>
    </source>
</reference>